<keyword evidence="5" id="KW-1185">Reference proteome</keyword>
<evidence type="ECO:0000313" key="4">
    <source>
        <dbReference type="EMBL" id="KAJ8483728.1"/>
    </source>
</evidence>
<dbReference type="InterPro" id="IPR035979">
    <property type="entry name" value="RBD_domain_sf"/>
</dbReference>
<dbReference type="AlphaFoldDB" id="A0AAV8QT95"/>
<evidence type="ECO:0000256" key="2">
    <source>
        <dbReference type="PROSITE-ProRule" id="PRU00176"/>
    </source>
</evidence>
<gene>
    <name evidence="4" type="ORF">OPV22_016213</name>
</gene>
<dbReference type="PANTHER" id="PTHR11176">
    <property type="entry name" value="BOULE-RELATED"/>
    <property type="match status" value="1"/>
</dbReference>
<feature type="domain" description="RRM" evidence="3">
    <location>
        <begin position="16"/>
        <end position="93"/>
    </location>
</feature>
<reference evidence="4 5" key="1">
    <citation type="submission" date="2022-12" db="EMBL/GenBank/DDBJ databases">
        <title>Chromosome-scale assembly of the Ensete ventricosum genome.</title>
        <authorList>
            <person name="Dussert Y."/>
            <person name="Stocks J."/>
            <person name="Wendawek A."/>
            <person name="Woldeyes F."/>
            <person name="Nichols R.A."/>
            <person name="Borrell J.S."/>
        </authorList>
    </citation>
    <scope>NUCLEOTIDE SEQUENCE [LARGE SCALE GENOMIC DNA]</scope>
    <source>
        <strain evidence="5">cv. Maze</strain>
        <tissue evidence="4">Seeds</tissue>
    </source>
</reference>
<dbReference type="CDD" id="cd12384">
    <property type="entry name" value="RRM_RBM24_RBM38_like"/>
    <property type="match status" value="1"/>
</dbReference>
<sequence length="313" mass="32857">MSPPNVAGQFGDTTYTKVFVGGLAWETQRDTMRKYFEQFGDILEAVVINDKNTGRSKGYGFVTFREPEAAMRACLDPSPVIDGRRANCNLASLGVQRSRPTTPLHGGSRNFRVMKSFPAAAAAAAAAAAGGGGIQGGMGTAFPSPAATFPAHYAIQQGLPYYVYGFSPYSAEYNYPTSYYNNMYGGASAQYPLYGGATTGMVAGATGYYPYFQFGQGGGATSTPAAAYAQGQGYGMQYPHMVHYSGVTTTTAGMTGFGSQLYGVATSLALSPTAQAGMTMALTAPSLPSPTAHHYRLIPSHFTPTTAPEQPLA</sequence>
<evidence type="ECO:0000313" key="5">
    <source>
        <dbReference type="Proteomes" id="UP001222027"/>
    </source>
</evidence>
<dbReference type="SMART" id="SM00360">
    <property type="entry name" value="RRM"/>
    <property type="match status" value="1"/>
</dbReference>
<keyword evidence="1 2" id="KW-0694">RNA-binding</keyword>
<proteinExistence type="predicted"/>
<dbReference type="PANTHER" id="PTHR11176:SF16">
    <property type="entry name" value="OS01G0876800 PROTEIN"/>
    <property type="match status" value="1"/>
</dbReference>
<dbReference type="Gene3D" id="3.30.70.330">
    <property type="match status" value="1"/>
</dbReference>
<comment type="caution">
    <text evidence="4">The sequence shown here is derived from an EMBL/GenBank/DDBJ whole genome shotgun (WGS) entry which is preliminary data.</text>
</comment>
<dbReference type="GO" id="GO:0003723">
    <property type="term" value="F:RNA binding"/>
    <property type="evidence" value="ECO:0007669"/>
    <property type="project" value="UniProtKB-UniRule"/>
</dbReference>
<evidence type="ECO:0000256" key="1">
    <source>
        <dbReference type="ARBA" id="ARBA00022884"/>
    </source>
</evidence>
<accession>A0AAV8QT95</accession>
<protein>
    <recommendedName>
        <fullName evidence="3">RRM domain-containing protein</fullName>
    </recommendedName>
</protein>
<name>A0AAV8QT95_ENSVE</name>
<organism evidence="4 5">
    <name type="scientific">Ensete ventricosum</name>
    <name type="common">Abyssinian banana</name>
    <name type="synonym">Musa ensete</name>
    <dbReference type="NCBI Taxonomy" id="4639"/>
    <lineage>
        <taxon>Eukaryota</taxon>
        <taxon>Viridiplantae</taxon>
        <taxon>Streptophyta</taxon>
        <taxon>Embryophyta</taxon>
        <taxon>Tracheophyta</taxon>
        <taxon>Spermatophyta</taxon>
        <taxon>Magnoliopsida</taxon>
        <taxon>Liliopsida</taxon>
        <taxon>Zingiberales</taxon>
        <taxon>Musaceae</taxon>
        <taxon>Ensete</taxon>
    </lineage>
</organism>
<evidence type="ECO:0000259" key="3">
    <source>
        <dbReference type="PROSITE" id="PS50102"/>
    </source>
</evidence>
<dbReference type="Proteomes" id="UP001222027">
    <property type="component" value="Unassembled WGS sequence"/>
</dbReference>
<dbReference type="PROSITE" id="PS50102">
    <property type="entry name" value="RRM"/>
    <property type="match status" value="1"/>
</dbReference>
<dbReference type="FunFam" id="3.30.70.330:FF:000250">
    <property type="entry name" value="RNA-binding (RRM/RBD/RNP motifs) family protein"/>
    <property type="match status" value="1"/>
</dbReference>
<dbReference type="InterPro" id="IPR012677">
    <property type="entry name" value="Nucleotide-bd_a/b_plait_sf"/>
</dbReference>
<dbReference type="InterPro" id="IPR000504">
    <property type="entry name" value="RRM_dom"/>
</dbReference>
<dbReference type="EMBL" id="JAQQAF010000005">
    <property type="protein sequence ID" value="KAJ8483728.1"/>
    <property type="molecule type" value="Genomic_DNA"/>
</dbReference>
<dbReference type="SUPFAM" id="SSF54928">
    <property type="entry name" value="RNA-binding domain, RBD"/>
    <property type="match status" value="1"/>
</dbReference>
<dbReference type="Pfam" id="PF00076">
    <property type="entry name" value="RRM_1"/>
    <property type="match status" value="1"/>
</dbReference>